<comment type="caution">
    <text evidence="2">The sequence shown here is derived from an EMBL/GenBank/DDBJ whole genome shotgun (WGS) entry which is preliminary data.</text>
</comment>
<feature type="non-terminal residue" evidence="2">
    <location>
        <position position="1"/>
    </location>
</feature>
<accession>A0ABU6UQ05</accession>
<evidence type="ECO:0000256" key="1">
    <source>
        <dbReference type="SAM" id="MobiDB-lite"/>
    </source>
</evidence>
<organism evidence="2 3">
    <name type="scientific">Stylosanthes scabra</name>
    <dbReference type="NCBI Taxonomy" id="79078"/>
    <lineage>
        <taxon>Eukaryota</taxon>
        <taxon>Viridiplantae</taxon>
        <taxon>Streptophyta</taxon>
        <taxon>Embryophyta</taxon>
        <taxon>Tracheophyta</taxon>
        <taxon>Spermatophyta</taxon>
        <taxon>Magnoliopsida</taxon>
        <taxon>eudicotyledons</taxon>
        <taxon>Gunneridae</taxon>
        <taxon>Pentapetalae</taxon>
        <taxon>rosids</taxon>
        <taxon>fabids</taxon>
        <taxon>Fabales</taxon>
        <taxon>Fabaceae</taxon>
        <taxon>Papilionoideae</taxon>
        <taxon>50 kb inversion clade</taxon>
        <taxon>dalbergioids sensu lato</taxon>
        <taxon>Dalbergieae</taxon>
        <taxon>Pterocarpus clade</taxon>
        <taxon>Stylosanthes</taxon>
    </lineage>
</organism>
<protein>
    <submittedName>
        <fullName evidence="2">Uncharacterized protein</fullName>
    </submittedName>
</protein>
<proteinExistence type="predicted"/>
<evidence type="ECO:0000313" key="3">
    <source>
        <dbReference type="Proteomes" id="UP001341840"/>
    </source>
</evidence>
<dbReference type="Proteomes" id="UP001341840">
    <property type="component" value="Unassembled WGS sequence"/>
</dbReference>
<gene>
    <name evidence="2" type="ORF">PIB30_079215</name>
</gene>
<dbReference type="EMBL" id="JASCZI010121945">
    <property type="protein sequence ID" value="MED6163367.1"/>
    <property type="molecule type" value="Genomic_DNA"/>
</dbReference>
<feature type="region of interest" description="Disordered" evidence="1">
    <location>
        <begin position="48"/>
        <end position="67"/>
    </location>
</feature>
<keyword evidence="3" id="KW-1185">Reference proteome</keyword>
<sequence length="67" mass="7150">NSEPVSGAASDHHCAFAAPPLCIMVAASSIRSNTDNRLCVRVNHIHTQEASLPPPSQPRSPLHRVSL</sequence>
<evidence type="ECO:0000313" key="2">
    <source>
        <dbReference type="EMBL" id="MED6163367.1"/>
    </source>
</evidence>
<name>A0ABU6UQ05_9FABA</name>
<reference evidence="2 3" key="1">
    <citation type="journal article" date="2023" name="Plants (Basel)">
        <title>Bridging the Gap: Combining Genomics and Transcriptomics Approaches to Understand Stylosanthes scabra, an Orphan Legume from the Brazilian Caatinga.</title>
        <authorList>
            <person name="Ferreira-Neto J.R.C."/>
            <person name="da Silva M.D."/>
            <person name="Binneck E."/>
            <person name="de Melo N.F."/>
            <person name="da Silva R.H."/>
            <person name="de Melo A.L.T.M."/>
            <person name="Pandolfi V."/>
            <person name="Bustamante F.O."/>
            <person name="Brasileiro-Vidal A.C."/>
            <person name="Benko-Iseppon A.M."/>
        </authorList>
    </citation>
    <scope>NUCLEOTIDE SEQUENCE [LARGE SCALE GENOMIC DNA]</scope>
    <source>
        <tissue evidence="2">Leaves</tissue>
    </source>
</reference>